<dbReference type="RefSeq" id="WP_249247557.1">
    <property type="nucleotide sequence ID" value="NZ_JAKIKT010000001.1"/>
</dbReference>
<evidence type="ECO:0000313" key="1">
    <source>
        <dbReference type="EMBL" id="MCL2912738.1"/>
    </source>
</evidence>
<name>A0ABT0N2S4_9GAMM</name>
<evidence type="ECO:0000313" key="2">
    <source>
        <dbReference type="Proteomes" id="UP001202831"/>
    </source>
</evidence>
<accession>A0ABT0N2S4</accession>
<keyword evidence="2" id="KW-1185">Reference proteome</keyword>
<organism evidence="1 2">
    <name type="scientific">Shewanella corallii</name>
    <dbReference type="NCBI Taxonomy" id="560080"/>
    <lineage>
        <taxon>Bacteria</taxon>
        <taxon>Pseudomonadati</taxon>
        <taxon>Pseudomonadota</taxon>
        <taxon>Gammaproteobacteria</taxon>
        <taxon>Alteromonadales</taxon>
        <taxon>Shewanellaceae</taxon>
        <taxon>Shewanella</taxon>
    </lineage>
</organism>
<proteinExistence type="predicted"/>
<dbReference type="EMBL" id="JAKIKT010000001">
    <property type="protein sequence ID" value="MCL2912738.1"/>
    <property type="molecule type" value="Genomic_DNA"/>
</dbReference>
<protein>
    <submittedName>
        <fullName evidence="1">Uncharacterized protein</fullName>
    </submittedName>
</protein>
<dbReference type="Proteomes" id="UP001202831">
    <property type="component" value="Unassembled WGS sequence"/>
</dbReference>
<comment type="caution">
    <text evidence="1">The sequence shown here is derived from an EMBL/GenBank/DDBJ whole genome shotgun (WGS) entry which is preliminary data.</text>
</comment>
<reference evidence="1 2" key="1">
    <citation type="submission" date="2022-01" db="EMBL/GenBank/DDBJ databases">
        <title>Whole genome-based taxonomy of the Shewanellaceae.</title>
        <authorList>
            <person name="Martin-Rodriguez A.J."/>
        </authorList>
    </citation>
    <scope>NUCLEOTIDE SEQUENCE [LARGE SCALE GENOMIC DNA]</scope>
    <source>
        <strain evidence="1 2">DSM 21332</strain>
    </source>
</reference>
<gene>
    <name evidence="1" type="ORF">L2725_02895</name>
</gene>
<sequence length="190" mass="21960">MLHIKDKSLFSLKILSFEYIKLKLENPGQQDITQSPKYRNEAYSYQVLSRVADIDDSFELIKSRETPIALDDLPSNYLELVDRCYLLVGTAIGLDEKQLQPGCSWDSVRNALRQYPEAISSRLQQIEYIAKNCRHTKADHKFILDKCHSLKVPKSNNENSPCCINDLHRSVADLQFSLKDVFSMKLQRIH</sequence>